<dbReference type="Proteomes" id="UP000011731">
    <property type="component" value="Unassembled WGS sequence"/>
</dbReference>
<reference evidence="2 3" key="1">
    <citation type="journal article" date="2013" name="Genome Announc.">
        <title>Draft Genome Sequence of Rhodococcus ruber Strain BKS 20-38.</title>
        <authorList>
            <person name="Bala M."/>
            <person name="Kumar S."/>
            <person name="Raghava G.P."/>
            <person name="Mayilraj S."/>
        </authorList>
    </citation>
    <scope>NUCLEOTIDE SEQUENCE [LARGE SCALE GENOMIC DNA]</scope>
    <source>
        <strain evidence="2 3">BKS 20-38</strain>
    </source>
</reference>
<protein>
    <recommendedName>
        <fullName evidence="1">ChsH2 C-terminal OB-fold domain-containing protein</fullName>
    </recommendedName>
</protein>
<dbReference type="PANTHER" id="PTHR34075">
    <property type="entry name" value="BLR3430 PROTEIN"/>
    <property type="match status" value="1"/>
</dbReference>
<dbReference type="InterPro" id="IPR052513">
    <property type="entry name" value="Thioester_dehydratase-like"/>
</dbReference>
<dbReference type="EMBL" id="AOEX01000012">
    <property type="protein sequence ID" value="EME67245.1"/>
    <property type="molecule type" value="Genomic_DNA"/>
</dbReference>
<dbReference type="Pfam" id="PF01796">
    <property type="entry name" value="OB_ChsH2_C"/>
    <property type="match status" value="1"/>
</dbReference>
<proteinExistence type="predicted"/>
<dbReference type="SUPFAM" id="SSF50249">
    <property type="entry name" value="Nucleic acid-binding proteins"/>
    <property type="match status" value="1"/>
</dbReference>
<gene>
    <name evidence="2" type="ORF">G352_01002</name>
</gene>
<name>M2YYZ2_9NOCA</name>
<dbReference type="InterPro" id="IPR012340">
    <property type="entry name" value="NA-bd_OB-fold"/>
</dbReference>
<evidence type="ECO:0000313" key="2">
    <source>
        <dbReference type="EMBL" id="EME67245.1"/>
    </source>
</evidence>
<organism evidence="2 3">
    <name type="scientific">Rhodococcus ruber BKS 20-38</name>
    <dbReference type="NCBI Taxonomy" id="1278076"/>
    <lineage>
        <taxon>Bacteria</taxon>
        <taxon>Bacillati</taxon>
        <taxon>Actinomycetota</taxon>
        <taxon>Actinomycetes</taxon>
        <taxon>Mycobacteriales</taxon>
        <taxon>Nocardiaceae</taxon>
        <taxon>Rhodococcus</taxon>
    </lineage>
</organism>
<sequence>MSAGVTSRRRENTRLGKLIIWKCRGCTALLAPLTTFCPSCENGNLEPIDSAGAGMIVSCRVVDRAPDPVCGAPCPSVIAIVELDEGPWVYSWIDGDVPMPLDRPVRVSFRHTQPGERFPIFRPHDPE</sequence>
<evidence type="ECO:0000313" key="3">
    <source>
        <dbReference type="Proteomes" id="UP000011731"/>
    </source>
</evidence>
<feature type="domain" description="ChsH2 C-terminal OB-fold" evidence="1">
    <location>
        <begin position="50"/>
        <end position="110"/>
    </location>
</feature>
<dbReference type="PANTHER" id="PTHR34075:SF5">
    <property type="entry name" value="BLR3430 PROTEIN"/>
    <property type="match status" value="1"/>
</dbReference>
<dbReference type="RefSeq" id="WP_003934276.1">
    <property type="nucleotide sequence ID" value="NZ_AOEX01000012.1"/>
</dbReference>
<keyword evidence="3" id="KW-1185">Reference proteome</keyword>
<comment type="caution">
    <text evidence="2">The sequence shown here is derived from an EMBL/GenBank/DDBJ whole genome shotgun (WGS) entry which is preliminary data.</text>
</comment>
<dbReference type="AlphaFoldDB" id="M2YYZ2"/>
<dbReference type="InterPro" id="IPR002878">
    <property type="entry name" value="ChsH2_C"/>
</dbReference>
<accession>M2YYZ2</accession>
<evidence type="ECO:0000259" key="1">
    <source>
        <dbReference type="Pfam" id="PF01796"/>
    </source>
</evidence>
<dbReference type="PATRIC" id="fig|1278076.4.peg.199"/>